<protein>
    <recommendedName>
        <fullName evidence="3">Glycosyl transferase family 17</fullName>
    </recommendedName>
</protein>
<dbReference type="PANTHER" id="PTHR12224">
    <property type="entry name" value="BETA-1,4-MANNOSYL-GLYCOPROTEIN BETA-1,4-N-ACETYLGLUCOSAMINYL-TRANSFERASE"/>
    <property type="match status" value="1"/>
</dbReference>
<dbReference type="Pfam" id="PF04724">
    <property type="entry name" value="Glyco_transf_17"/>
    <property type="match status" value="1"/>
</dbReference>
<dbReference type="GO" id="GO:0003830">
    <property type="term" value="F:beta-1,4-mannosylglycoprotein 4-beta-N-acetylglucosaminyltransferase activity"/>
    <property type="evidence" value="ECO:0007669"/>
    <property type="project" value="InterPro"/>
</dbReference>
<sequence>MIYDCFIFNSELDLLELRLNFLENHVDYFVLVESKRTLSGNSKPLFFYENRSRFNKFKDKIIYLEAPLMPNLPSWEYEYFQRNYIKEGLKECHPNDIIFLSDVDEILNLPTILRDACFKLPILIELPVYYYFINLKSNCSYKVNLAANYRDIKNIPIGDRKSYYKSITQTVLCTSDCKTGWHFSYLFGFNLDKFIEKIESFSHQEFNNLYYLDKSRILRCIQNGIDLYERYEINYSFKSSEDYAELKPFILTSELNNLVFRPSLFTRFNPINIIFRFRIKTLPLIRNIPYTLNKMLLNILKVNLNKMKYGIKRGIYK</sequence>
<evidence type="ECO:0000313" key="2">
    <source>
        <dbReference type="Proteomes" id="UP000478546"/>
    </source>
</evidence>
<dbReference type="PANTHER" id="PTHR12224:SF0">
    <property type="entry name" value="BETA-1,4-MANNOSYL-GLYCOPROTEIN 4-BETA-N-ACETYLGLUCOSAMINYLTRANSFERASE"/>
    <property type="match status" value="1"/>
</dbReference>
<dbReference type="RefSeq" id="WP_162346382.1">
    <property type="nucleotide sequence ID" value="NZ_JAAEAA010000012.1"/>
</dbReference>
<comment type="caution">
    <text evidence="1">The sequence shown here is derived from an EMBL/GenBank/DDBJ whole genome shotgun (WGS) entry which is preliminary data.</text>
</comment>
<evidence type="ECO:0008006" key="3">
    <source>
        <dbReference type="Google" id="ProtNLM"/>
    </source>
</evidence>
<dbReference type="GO" id="GO:0016020">
    <property type="term" value="C:membrane"/>
    <property type="evidence" value="ECO:0007669"/>
    <property type="project" value="InterPro"/>
</dbReference>
<dbReference type="GO" id="GO:0006044">
    <property type="term" value="P:N-acetylglucosamine metabolic process"/>
    <property type="evidence" value="ECO:0007669"/>
    <property type="project" value="TreeGrafter"/>
</dbReference>
<dbReference type="EMBL" id="JAAEAA010000012">
    <property type="protein sequence ID" value="NDK56318.1"/>
    <property type="molecule type" value="Genomic_DNA"/>
</dbReference>
<dbReference type="AlphaFoldDB" id="A0A6B2H2J3"/>
<evidence type="ECO:0000313" key="1">
    <source>
        <dbReference type="EMBL" id="NDK56318.1"/>
    </source>
</evidence>
<reference evidence="1 2" key="1">
    <citation type="submission" date="2020-01" db="EMBL/GenBank/DDBJ databases">
        <authorList>
            <person name="Kim M.K."/>
        </authorList>
    </citation>
    <scope>NUCLEOTIDE SEQUENCE [LARGE SCALE GENOMIC DNA]</scope>
    <source>
        <strain evidence="1 2">BT213</strain>
    </source>
</reference>
<accession>A0A6B2H2J3</accession>
<gene>
    <name evidence="1" type="ORF">GWO68_10345</name>
</gene>
<name>A0A6B2H2J3_9BACT</name>
<organism evidence="1 2">
    <name type="scientific">Pontibacter fetidus</name>
    <dbReference type="NCBI Taxonomy" id="2700082"/>
    <lineage>
        <taxon>Bacteria</taxon>
        <taxon>Pseudomonadati</taxon>
        <taxon>Bacteroidota</taxon>
        <taxon>Cytophagia</taxon>
        <taxon>Cytophagales</taxon>
        <taxon>Hymenobacteraceae</taxon>
        <taxon>Pontibacter</taxon>
    </lineage>
</organism>
<proteinExistence type="predicted"/>
<dbReference type="Proteomes" id="UP000478546">
    <property type="component" value="Unassembled WGS sequence"/>
</dbReference>
<keyword evidence="2" id="KW-1185">Reference proteome</keyword>
<dbReference type="InterPro" id="IPR006813">
    <property type="entry name" value="Glyco_trans_17"/>
</dbReference>